<dbReference type="Proteomes" id="UP001217089">
    <property type="component" value="Unassembled WGS sequence"/>
</dbReference>
<dbReference type="InterPro" id="IPR036392">
    <property type="entry name" value="PLAT/LH2_dom_sf"/>
</dbReference>
<keyword evidence="5" id="KW-1185">Reference proteome</keyword>
<feature type="transmembrane region" description="Helical" evidence="2">
    <location>
        <begin position="358"/>
        <end position="378"/>
    </location>
</feature>
<proteinExistence type="predicted"/>
<feature type="domain" description="PLAT" evidence="3">
    <location>
        <begin position="403"/>
        <end position="522"/>
    </location>
</feature>
<dbReference type="SUPFAM" id="SSF49723">
    <property type="entry name" value="Lipase/lipooxygenase domain (PLAT/LH2 domain)"/>
    <property type="match status" value="1"/>
</dbReference>
<evidence type="ECO:0000313" key="5">
    <source>
        <dbReference type="Proteomes" id="UP001217089"/>
    </source>
</evidence>
<dbReference type="InterPro" id="IPR051223">
    <property type="entry name" value="Polycystin"/>
</dbReference>
<evidence type="ECO:0000259" key="3">
    <source>
        <dbReference type="PROSITE" id="PS50095"/>
    </source>
</evidence>
<protein>
    <recommendedName>
        <fullName evidence="3">PLAT domain-containing protein</fullName>
    </recommendedName>
</protein>
<evidence type="ECO:0000313" key="4">
    <source>
        <dbReference type="EMBL" id="KAJ8298359.1"/>
    </source>
</evidence>
<dbReference type="EMBL" id="JARBDR010000923">
    <property type="protein sequence ID" value="KAJ8298359.1"/>
    <property type="molecule type" value="Genomic_DNA"/>
</dbReference>
<dbReference type="PANTHER" id="PTHR10877:SF194">
    <property type="entry name" value="LOCATION OF VULVA DEFECTIVE 1"/>
    <property type="match status" value="1"/>
</dbReference>
<feature type="transmembrane region" description="Helical" evidence="2">
    <location>
        <begin position="610"/>
        <end position="631"/>
    </location>
</feature>
<evidence type="ECO:0000256" key="2">
    <source>
        <dbReference type="SAM" id="Phobius"/>
    </source>
</evidence>
<reference evidence="4 5" key="1">
    <citation type="submission" date="2022-12" db="EMBL/GenBank/DDBJ databases">
        <title>Chromosome-level genome of Tegillarca granosa.</title>
        <authorList>
            <person name="Kim J."/>
        </authorList>
    </citation>
    <scope>NUCLEOTIDE SEQUENCE [LARGE SCALE GENOMIC DNA]</scope>
    <source>
        <strain evidence="4">Teg-2019</strain>
        <tissue evidence="4">Adductor muscle</tissue>
    </source>
</reference>
<evidence type="ECO:0000256" key="1">
    <source>
        <dbReference type="PROSITE-ProRule" id="PRU00152"/>
    </source>
</evidence>
<keyword evidence="2" id="KW-0812">Transmembrane</keyword>
<organism evidence="4 5">
    <name type="scientific">Tegillarca granosa</name>
    <name type="common">Malaysian cockle</name>
    <name type="synonym">Anadara granosa</name>
    <dbReference type="NCBI Taxonomy" id="220873"/>
    <lineage>
        <taxon>Eukaryota</taxon>
        <taxon>Metazoa</taxon>
        <taxon>Spiralia</taxon>
        <taxon>Lophotrochozoa</taxon>
        <taxon>Mollusca</taxon>
        <taxon>Bivalvia</taxon>
        <taxon>Autobranchia</taxon>
        <taxon>Pteriomorphia</taxon>
        <taxon>Arcoida</taxon>
        <taxon>Arcoidea</taxon>
        <taxon>Arcidae</taxon>
        <taxon>Tegillarca</taxon>
    </lineage>
</organism>
<sequence>MLQCRVLMGFILTLSYSDLSKLPKREQMFALEYQLVKELTYLHKPMRVYGKDASRLTSPSLTVKTRDMQGKSTNRPLEMRIGNEGVSYFKKYQPLYIEGDDDNMLYFIYDIKRKEEVTLFYIKPEALDFQDSQKLQEAFANKDSFDLYTVFVRDDITPRVSKHDFDHFMTVSDWTGDYGFKVFIPALGETGKTYIALKPSKDTVQDDPAKSTSKRRRRSIVDTYFDDDIYFDVVHRRYRRSTNSSADNTTTTTPAPIDVTSFRPVDANFSVIIATTSCRSWDDEQEAWVTNGCEVTIPVSGIATLITNEKRVLEMSSLNETVCRCKDQKGNVFATTFYVPPNTIDFSTVFSKFDLSNAAVYGTLLCLFVLYFILLVWARRQDKRDIERWAAYFLADSDESDNYFYLITVHTGLRRGAGTKSKVYFVLSGEKADTGVRTLTDGINEGFETGSTRKFFMGTSGPLNDVTFLRIWHDNTATGNDNSWFLYKFIVDDLQTKRRYIFACDNWLAVEYGDGLIDRIIPVSDTEQMLVFEKLFSGHARYNITESHLWLSLLMRPEKSYFTRVQRLSCILALLLLTMIASAMFYRDSNDDATPDQIKIGFIRFSLTTLYVSLVSVLITTPPILLITIIFKNARPARRKDEKMTAKMLIVVKEAQESNNINKQMIKDKNLLEELFVDEKRPLPHWTIYIAWVLQCYQ</sequence>
<gene>
    <name evidence="4" type="ORF">KUTeg_024890</name>
</gene>
<dbReference type="InterPro" id="IPR001024">
    <property type="entry name" value="PLAT/LH2_dom"/>
</dbReference>
<dbReference type="PROSITE" id="PS50095">
    <property type="entry name" value="PLAT"/>
    <property type="match status" value="1"/>
</dbReference>
<name>A0ABQ9DZ62_TEGGR</name>
<dbReference type="PANTHER" id="PTHR10877">
    <property type="entry name" value="POLYCYSTIN FAMILY MEMBER"/>
    <property type="match status" value="1"/>
</dbReference>
<dbReference type="Pfam" id="PF01477">
    <property type="entry name" value="PLAT"/>
    <property type="match status" value="1"/>
</dbReference>
<dbReference type="SMART" id="SM00308">
    <property type="entry name" value="LH2"/>
    <property type="match status" value="1"/>
</dbReference>
<comment type="caution">
    <text evidence="4">The sequence shown here is derived from an EMBL/GenBank/DDBJ whole genome shotgun (WGS) entry which is preliminary data.</text>
</comment>
<dbReference type="Gene3D" id="2.60.60.20">
    <property type="entry name" value="PLAT/LH2 domain"/>
    <property type="match status" value="1"/>
</dbReference>
<accession>A0ABQ9DZ62</accession>
<keyword evidence="2" id="KW-1133">Transmembrane helix</keyword>
<keyword evidence="2" id="KW-0472">Membrane</keyword>
<comment type="caution">
    <text evidence="1">Lacks conserved residue(s) required for the propagation of feature annotation.</text>
</comment>
<feature type="transmembrane region" description="Helical" evidence="2">
    <location>
        <begin position="565"/>
        <end position="586"/>
    </location>
</feature>